<dbReference type="EMBL" id="HBUE01209238">
    <property type="protein sequence ID" value="CAG6533580.1"/>
    <property type="molecule type" value="Transcribed_RNA"/>
</dbReference>
<sequence>MRLRRLLGRYRMTGTDPTTITSWSIPRLISRAIAPDRTHRHFFYVFHHVKSQTDLTNTSTSRVEKVQSFTCSSLSFSIQGQAYESSNMADRSSPFYLVS</sequence>
<organism evidence="1">
    <name type="scientific">Culex pipiens</name>
    <name type="common">House mosquito</name>
    <dbReference type="NCBI Taxonomy" id="7175"/>
    <lineage>
        <taxon>Eukaryota</taxon>
        <taxon>Metazoa</taxon>
        <taxon>Ecdysozoa</taxon>
        <taxon>Arthropoda</taxon>
        <taxon>Hexapoda</taxon>
        <taxon>Insecta</taxon>
        <taxon>Pterygota</taxon>
        <taxon>Neoptera</taxon>
        <taxon>Endopterygota</taxon>
        <taxon>Diptera</taxon>
        <taxon>Nematocera</taxon>
        <taxon>Culicoidea</taxon>
        <taxon>Culicidae</taxon>
        <taxon>Culicinae</taxon>
        <taxon>Culicini</taxon>
        <taxon>Culex</taxon>
        <taxon>Culex</taxon>
    </lineage>
</organism>
<dbReference type="EMBL" id="HBUE01315625">
    <property type="protein sequence ID" value="CAG6585472.1"/>
    <property type="molecule type" value="Transcribed_RNA"/>
</dbReference>
<name>A0A8D8P188_CULPI</name>
<proteinExistence type="predicted"/>
<accession>A0A8D8P188</accession>
<protein>
    <submittedName>
        <fullName evidence="1">(northern house mosquito) hypothetical protein</fullName>
    </submittedName>
</protein>
<evidence type="ECO:0000313" key="1">
    <source>
        <dbReference type="EMBL" id="CAG6585472.1"/>
    </source>
</evidence>
<dbReference type="AlphaFoldDB" id="A0A8D8P188"/>
<reference evidence="1" key="1">
    <citation type="submission" date="2021-05" db="EMBL/GenBank/DDBJ databases">
        <authorList>
            <person name="Alioto T."/>
            <person name="Alioto T."/>
            <person name="Gomez Garrido J."/>
        </authorList>
    </citation>
    <scope>NUCLEOTIDE SEQUENCE</scope>
</reference>